<proteinExistence type="predicted"/>
<keyword evidence="2" id="KW-1185">Reference proteome</keyword>
<feature type="non-terminal residue" evidence="1">
    <location>
        <position position="93"/>
    </location>
</feature>
<name>A0ABN8HL62_9NEOP</name>
<dbReference type="Proteomes" id="UP000837857">
    <property type="component" value="Chromosome 1"/>
</dbReference>
<evidence type="ECO:0000313" key="2">
    <source>
        <dbReference type="Proteomes" id="UP000837857"/>
    </source>
</evidence>
<dbReference type="EMBL" id="OW152813">
    <property type="protein sequence ID" value="CAH2035628.1"/>
    <property type="molecule type" value="Genomic_DNA"/>
</dbReference>
<accession>A0ABN8HL62</accession>
<reference evidence="1" key="1">
    <citation type="submission" date="2022-03" db="EMBL/GenBank/DDBJ databases">
        <authorList>
            <person name="Martin H S."/>
        </authorList>
    </citation>
    <scope>NUCLEOTIDE SEQUENCE</scope>
</reference>
<organism evidence="1 2">
    <name type="scientific">Iphiclides podalirius</name>
    <name type="common">scarce swallowtail</name>
    <dbReference type="NCBI Taxonomy" id="110791"/>
    <lineage>
        <taxon>Eukaryota</taxon>
        <taxon>Metazoa</taxon>
        <taxon>Ecdysozoa</taxon>
        <taxon>Arthropoda</taxon>
        <taxon>Hexapoda</taxon>
        <taxon>Insecta</taxon>
        <taxon>Pterygota</taxon>
        <taxon>Neoptera</taxon>
        <taxon>Endopterygota</taxon>
        <taxon>Lepidoptera</taxon>
        <taxon>Glossata</taxon>
        <taxon>Ditrysia</taxon>
        <taxon>Papilionoidea</taxon>
        <taxon>Papilionidae</taxon>
        <taxon>Papilioninae</taxon>
        <taxon>Iphiclides</taxon>
    </lineage>
</organism>
<sequence>MSSVHHKLYGCGTLTKTPWKTFSVLLEVTGAATQTLRLKNLKAHLRHYESIISQVSMPLLELTAKMICVNICMPSSSLMTAKPHRLFAAWIAS</sequence>
<protein>
    <submittedName>
        <fullName evidence="1">Uncharacterized protein</fullName>
    </submittedName>
</protein>
<gene>
    <name evidence="1" type="ORF">IPOD504_LOCUS636</name>
</gene>
<evidence type="ECO:0000313" key="1">
    <source>
        <dbReference type="EMBL" id="CAH2035628.1"/>
    </source>
</evidence>